<feature type="transmembrane region" description="Helical" evidence="1">
    <location>
        <begin position="182"/>
        <end position="202"/>
    </location>
</feature>
<feature type="transmembrane region" description="Helical" evidence="1">
    <location>
        <begin position="222"/>
        <end position="244"/>
    </location>
</feature>
<reference evidence="3 4" key="2">
    <citation type="journal article" date="2010" name="Stand. Genomic Sci.">
        <title>Complete genome sequence of Gordonia bronchialis type strain (3410).</title>
        <authorList>
            <person name="Ivanova N."/>
            <person name="Sikorski J."/>
            <person name="Jando M."/>
            <person name="Lapidus A."/>
            <person name="Nolan M."/>
            <person name="Lucas S."/>
            <person name="Del Rio T.G."/>
            <person name="Tice H."/>
            <person name="Copeland A."/>
            <person name="Cheng J.F."/>
            <person name="Chen F."/>
            <person name="Bruce D."/>
            <person name="Goodwin L."/>
            <person name="Pitluck S."/>
            <person name="Mavromatis K."/>
            <person name="Ovchinnikova G."/>
            <person name="Pati A."/>
            <person name="Chen A."/>
            <person name="Palaniappan K."/>
            <person name="Land M."/>
            <person name="Hauser L."/>
            <person name="Chang Y.J."/>
            <person name="Jeffries C.D."/>
            <person name="Chain P."/>
            <person name="Saunders E."/>
            <person name="Han C."/>
            <person name="Detter J.C."/>
            <person name="Brettin T."/>
            <person name="Rohde M."/>
            <person name="Goker M."/>
            <person name="Bristow J."/>
            <person name="Eisen J.A."/>
            <person name="Markowitz V."/>
            <person name="Hugenholtz P."/>
            <person name="Klenk H.P."/>
            <person name="Kyrpides N.C."/>
        </authorList>
    </citation>
    <scope>NUCLEOTIDE SEQUENCE [LARGE SCALE GENOMIC DNA]</scope>
    <source>
        <strain evidence="4">ATCC 25592 / DSM 43247 / BCRC 13721 / JCM 3198 / KCTC 3076 / NBRC 16047 / NCTC 10667</strain>
    </source>
</reference>
<name>D0LB70_GORB4</name>
<gene>
    <name evidence="3" type="ordered locus">Gbro_0153</name>
</gene>
<evidence type="ECO:0000313" key="3">
    <source>
        <dbReference type="EMBL" id="ACY19501.1"/>
    </source>
</evidence>
<accession>D0LB70</accession>
<dbReference type="HOGENOM" id="CLU_042795_0_0_11"/>
<sequence length="373" mass="40267">MVVGVSVGIGIVNAIALVVFAVALCWRLDQIRRNGWGLQPLAMTVAIAALTLAFVMSDSSVTNALDAALFTGASRVVFYALLAVGVAALVVVFFFPGQVSRERRAGLEALPLVVALIGLQVTMLVIPVEIRTASITEWTARNWSFALFFLIASGYLAYGFIACVRNVRRFYRTASGYLRMSLGLLVLGLGLLALGSIAQIVFVVGSAGDVLRAPWLLTASRVLAVAGVVAFLVGISYPMIYARYQSLTANRRRRRVDEELQPLWKLVTEAVPEVVLPEAGALTPTIRLHRRVVETRDALTQISPCLPVVFEYAEPAVQARLLRVAVDEYTSANRVSGEVRDVLPDEGDGLDDDAAPLVALSRALREETLGLAS</sequence>
<keyword evidence="1" id="KW-0812">Transmembrane</keyword>
<protein>
    <recommendedName>
        <fullName evidence="2">DUF6545 domain-containing protein</fullName>
    </recommendedName>
</protein>
<dbReference type="OrthoDB" id="4772902at2"/>
<dbReference type="RefSeq" id="WP_012832093.1">
    <property type="nucleotide sequence ID" value="NC_013441.1"/>
</dbReference>
<organism evidence="3 4">
    <name type="scientific">Gordonia bronchialis (strain ATCC 25592 / DSM 43247 / BCRC 13721 / JCM 3198 / KCTC 3076 / NBRC 16047 / NCTC 10667)</name>
    <name type="common">Rhodococcus bronchialis</name>
    <dbReference type="NCBI Taxonomy" id="526226"/>
    <lineage>
        <taxon>Bacteria</taxon>
        <taxon>Bacillati</taxon>
        <taxon>Actinomycetota</taxon>
        <taxon>Actinomycetes</taxon>
        <taxon>Mycobacteriales</taxon>
        <taxon>Gordoniaceae</taxon>
        <taxon>Gordonia</taxon>
    </lineage>
</organism>
<feature type="transmembrane region" description="Helical" evidence="1">
    <location>
        <begin position="142"/>
        <end position="161"/>
    </location>
</feature>
<dbReference type="STRING" id="526226.Gbro_0153"/>
<dbReference type="Proteomes" id="UP000001219">
    <property type="component" value="Chromosome"/>
</dbReference>
<keyword evidence="4" id="KW-1185">Reference proteome</keyword>
<keyword evidence="1" id="KW-0472">Membrane</keyword>
<dbReference type="Pfam" id="PF20182">
    <property type="entry name" value="DUF6545"/>
    <property type="match status" value="1"/>
</dbReference>
<feature type="domain" description="DUF6545" evidence="2">
    <location>
        <begin position="252"/>
        <end position="365"/>
    </location>
</feature>
<dbReference type="AlphaFoldDB" id="D0LB70"/>
<feature type="transmembrane region" description="Helical" evidence="1">
    <location>
        <begin position="76"/>
        <end position="97"/>
    </location>
</feature>
<dbReference type="EMBL" id="CP001802">
    <property type="protein sequence ID" value="ACY19501.1"/>
    <property type="molecule type" value="Genomic_DNA"/>
</dbReference>
<evidence type="ECO:0000256" key="1">
    <source>
        <dbReference type="SAM" id="Phobius"/>
    </source>
</evidence>
<feature type="transmembrane region" description="Helical" evidence="1">
    <location>
        <begin position="109"/>
        <end position="130"/>
    </location>
</feature>
<dbReference type="NCBIfam" id="NF042915">
    <property type="entry name" value="MAB_1171c_fam"/>
    <property type="match status" value="1"/>
</dbReference>
<dbReference type="KEGG" id="gbr:Gbro_0153"/>
<dbReference type="eggNOG" id="ENOG5032S59">
    <property type="taxonomic scope" value="Bacteria"/>
</dbReference>
<reference evidence="4" key="1">
    <citation type="submission" date="2009-10" db="EMBL/GenBank/DDBJ databases">
        <title>The complete chromosome of Gordonia bronchialis DSM 43247.</title>
        <authorList>
            <consortium name="US DOE Joint Genome Institute (JGI-PGF)"/>
            <person name="Lucas S."/>
            <person name="Copeland A."/>
            <person name="Lapidus A."/>
            <person name="Glavina del Rio T."/>
            <person name="Dalin E."/>
            <person name="Tice H."/>
            <person name="Bruce D."/>
            <person name="Goodwin L."/>
            <person name="Pitluck S."/>
            <person name="Kyrpides N."/>
            <person name="Mavromatis K."/>
            <person name="Ivanova N."/>
            <person name="Ovchinnikova G."/>
            <person name="Saunders E."/>
            <person name="Brettin T."/>
            <person name="Detter J.C."/>
            <person name="Han C."/>
            <person name="Larimer F."/>
            <person name="Land M."/>
            <person name="Hauser L."/>
            <person name="Markowitz V."/>
            <person name="Cheng J.-F."/>
            <person name="Hugenholtz P."/>
            <person name="Woyke T."/>
            <person name="Wu D."/>
            <person name="Jando M."/>
            <person name="Schneider S."/>
            <person name="Goeker M."/>
            <person name="Klenk H.-P."/>
            <person name="Eisen J.A."/>
        </authorList>
    </citation>
    <scope>NUCLEOTIDE SEQUENCE [LARGE SCALE GENOMIC DNA]</scope>
    <source>
        <strain evidence="4">ATCC 25592 / DSM 43247 / BCRC 13721 / JCM 3198 / KCTC 3076 / NBRC 16047 / NCTC 10667</strain>
    </source>
</reference>
<keyword evidence="1" id="KW-1133">Transmembrane helix</keyword>
<evidence type="ECO:0000259" key="2">
    <source>
        <dbReference type="Pfam" id="PF20182"/>
    </source>
</evidence>
<dbReference type="InterPro" id="IPR050039">
    <property type="entry name" value="MAB_1171c-like"/>
</dbReference>
<feature type="transmembrane region" description="Helical" evidence="1">
    <location>
        <begin position="6"/>
        <end position="26"/>
    </location>
</feature>
<proteinExistence type="predicted"/>
<dbReference type="InterPro" id="IPR046675">
    <property type="entry name" value="DUF6545"/>
</dbReference>
<feature type="transmembrane region" description="Helical" evidence="1">
    <location>
        <begin position="38"/>
        <end position="56"/>
    </location>
</feature>
<evidence type="ECO:0000313" key="4">
    <source>
        <dbReference type="Proteomes" id="UP000001219"/>
    </source>
</evidence>